<evidence type="ECO:0000313" key="2">
    <source>
        <dbReference type="EMBL" id="AFP07209.1"/>
    </source>
</evidence>
<feature type="region of interest" description="Disordered" evidence="1">
    <location>
        <begin position="1"/>
        <end position="75"/>
    </location>
</feature>
<dbReference type="AlphaFoldDB" id="V9L5D2"/>
<dbReference type="EMBL" id="JW874692">
    <property type="protein sequence ID" value="AFP07209.1"/>
    <property type="molecule type" value="mRNA"/>
</dbReference>
<proteinExistence type="evidence at transcript level"/>
<evidence type="ECO:0000256" key="1">
    <source>
        <dbReference type="SAM" id="MobiDB-lite"/>
    </source>
</evidence>
<reference evidence="2" key="1">
    <citation type="journal article" date="2014" name="Nature">
        <title>Elephant shark genome provides unique insights into gnathostome evolution.</title>
        <authorList>
            <consortium name="International Elephant Shark Genome Sequencing Consortium"/>
            <person name="Venkatesh B."/>
            <person name="Lee A.P."/>
            <person name="Ravi V."/>
            <person name="Maurya A.K."/>
            <person name="Lian M.M."/>
            <person name="Swann J.B."/>
            <person name="Ohta Y."/>
            <person name="Flajnik M.F."/>
            <person name="Sutoh Y."/>
            <person name="Kasahara M."/>
            <person name="Hoon S."/>
            <person name="Gangu V."/>
            <person name="Roy S.W."/>
            <person name="Irimia M."/>
            <person name="Korzh V."/>
            <person name="Kondrychyn I."/>
            <person name="Lim Z.W."/>
            <person name="Tay B.H."/>
            <person name="Tohari S."/>
            <person name="Kong K.W."/>
            <person name="Ho S."/>
            <person name="Lorente-Galdos B."/>
            <person name="Quilez J."/>
            <person name="Marques-Bonet T."/>
            <person name="Raney B.J."/>
            <person name="Ingham P.W."/>
            <person name="Tay A."/>
            <person name="Hillier L.W."/>
            <person name="Minx P."/>
            <person name="Boehm T."/>
            <person name="Wilson R.K."/>
            <person name="Brenner S."/>
            <person name="Warren W.C."/>
        </authorList>
    </citation>
    <scope>NUCLEOTIDE SEQUENCE</scope>
    <source>
        <tissue evidence="2">Brain</tissue>
    </source>
</reference>
<organism evidence="2">
    <name type="scientific">Callorhinchus milii</name>
    <name type="common">Ghost shark</name>
    <dbReference type="NCBI Taxonomy" id="7868"/>
    <lineage>
        <taxon>Eukaryota</taxon>
        <taxon>Metazoa</taxon>
        <taxon>Chordata</taxon>
        <taxon>Craniata</taxon>
        <taxon>Vertebrata</taxon>
        <taxon>Chondrichthyes</taxon>
        <taxon>Holocephali</taxon>
        <taxon>Chimaeriformes</taxon>
        <taxon>Callorhinchidae</taxon>
        <taxon>Callorhinchus</taxon>
    </lineage>
</organism>
<sequence>MSGSRAAAAQWEAGEGRSDVGKPGCRSGAAPPRGAGGQPRWHRRRRRAEFGRIPRVGGGGRGPQASSARPQGVALRPVNLRGNRAPRNTNQFLMHEKYQLMHMRSDSTGGESGADAVELDLDIDACLGVLENARGALDGAASPSGEENRFRIRFLGPIDQEQSLQYFPSEDDVIESEHFMQRDFAAFWSALV</sequence>
<feature type="compositionally biased region" description="Low complexity" evidence="1">
    <location>
        <begin position="23"/>
        <end position="33"/>
    </location>
</feature>
<name>V9L5D2_CALMI</name>
<protein>
    <submittedName>
        <fullName evidence="2">Uncharacterized protein</fullName>
    </submittedName>
</protein>
<accession>V9L5D2</accession>